<gene>
    <name evidence="1" type="ORF">U0070_013241</name>
</gene>
<evidence type="ECO:0000313" key="1">
    <source>
        <dbReference type="EMBL" id="KAK7809055.1"/>
    </source>
</evidence>
<dbReference type="InterPro" id="IPR039891">
    <property type="entry name" value="VWA8"/>
</dbReference>
<accession>A0AAW0I3N7</accession>
<keyword evidence="2" id="KW-1185">Reference proteome</keyword>
<evidence type="ECO:0000313" key="2">
    <source>
        <dbReference type="Proteomes" id="UP001488838"/>
    </source>
</evidence>
<organism evidence="1 2">
    <name type="scientific">Myodes glareolus</name>
    <name type="common">Bank vole</name>
    <name type="synonym">Clethrionomys glareolus</name>
    <dbReference type="NCBI Taxonomy" id="447135"/>
    <lineage>
        <taxon>Eukaryota</taxon>
        <taxon>Metazoa</taxon>
        <taxon>Chordata</taxon>
        <taxon>Craniata</taxon>
        <taxon>Vertebrata</taxon>
        <taxon>Euteleostomi</taxon>
        <taxon>Mammalia</taxon>
        <taxon>Eutheria</taxon>
        <taxon>Euarchontoglires</taxon>
        <taxon>Glires</taxon>
        <taxon>Rodentia</taxon>
        <taxon>Myomorpha</taxon>
        <taxon>Muroidea</taxon>
        <taxon>Cricetidae</taxon>
        <taxon>Arvicolinae</taxon>
        <taxon>Myodes</taxon>
    </lineage>
</organism>
<reference evidence="1 2" key="1">
    <citation type="journal article" date="2023" name="bioRxiv">
        <title>Conserved and derived expression patterns and positive selection on dental genes reveal complex evolutionary context of ever-growing rodent molars.</title>
        <authorList>
            <person name="Calamari Z.T."/>
            <person name="Song A."/>
            <person name="Cohen E."/>
            <person name="Akter M."/>
            <person name="Roy R.D."/>
            <person name="Hallikas O."/>
            <person name="Christensen M.M."/>
            <person name="Li P."/>
            <person name="Marangoni P."/>
            <person name="Jernvall J."/>
            <person name="Klein O.D."/>
        </authorList>
    </citation>
    <scope>NUCLEOTIDE SEQUENCE [LARGE SCALE GENOMIC DNA]</scope>
    <source>
        <strain evidence="1">V071</strain>
    </source>
</reference>
<sequence>MGYWITGQAGNGMAKILCPVETSHIDVKGPVLANIEEYPIERHEARFLNFTEEYTSWRFPLDEVNLICDIAVSHENGEHTLYVAACNPISLYFMNLTGKSGFLVDFFDIFPKMISGSWRPFVTVAPLGSPLRGQVVLHEEQVRTPDTHQVPMWEERVL</sequence>
<dbReference type="EMBL" id="JBBHLL010000223">
    <property type="protein sequence ID" value="KAK7809055.1"/>
    <property type="molecule type" value="Genomic_DNA"/>
</dbReference>
<dbReference type="AlphaFoldDB" id="A0AAW0I3N7"/>
<dbReference type="GO" id="GO:0005737">
    <property type="term" value="C:cytoplasm"/>
    <property type="evidence" value="ECO:0007669"/>
    <property type="project" value="TreeGrafter"/>
</dbReference>
<name>A0AAW0I3N7_MYOGA</name>
<dbReference type="PANTHER" id="PTHR21610:SF9">
    <property type="entry name" value="VON WILLEBRAND FACTOR A DOMAIN-CONTAINING PROTEIN 8"/>
    <property type="match status" value="1"/>
</dbReference>
<dbReference type="Proteomes" id="UP001488838">
    <property type="component" value="Unassembled WGS sequence"/>
</dbReference>
<protein>
    <submittedName>
        <fullName evidence="1">Uncharacterized protein</fullName>
    </submittedName>
</protein>
<comment type="caution">
    <text evidence="1">The sequence shown here is derived from an EMBL/GenBank/DDBJ whole genome shotgun (WGS) entry which is preliminary data.</text>
</comment>
<dbReference type="PANTHER" id="PTHR21610">
    <property type="entry name" value="VON WILLEBRAND FACTOR A DOMAIN-CONTAINING PROTEIN 8"/>
    <property type="match status" value="1"/>
</dbReference>
<proteinExistence type="predicted"/>